<feature type="compositionally biased region" description="Acidic residues" evidence="1">
    <location>
        <begin position="170"/>
        <end position="184"/>
    </location>
</feature>
<feature type="region of interest" description="Disordered" evidence="1">
    <location>
        <begin position="1"/>
        <end position="21"/>
    </location>
</feature>
<dbReference type="EMBL" id="CAICTM010000439">
    <property type="protein sequence ID" value="CAB9510536.1"/>
    <property type="molecule type" value="Genomic_DNA"/>
</dbReference>
<name>A0A9N8HDT0_9STRA</name>
<feature type="region of interest" description="Disordered" evidence="1">
    <location>
        <begin position="240"/>
        <end position="328"/>
    </location>
</feature>
<feature type="region of interest" description="Disordered" evidence="1">
    <location>
        <begin position="808"/>
        <end position="841"/>
    </location>
</feature>
<feature type="compositionally biased region" description="Basic and acidic residues" evidence="1">
    <location>
        <begin position="347"/>
        <end position="358"/>
    </location>
</feature>
<feature type="compositionally biased region" description="Basic and acidic residues" evidence="1">
    <location>
        <begin position="434"/>
        <end position="449"/>
    </location>
</feature>
<protein>
    <submittedName>
        <fullName evidence="2">Uncharacterized protein</fullName>
    </submittedName>
</protein>
<proteinExistence type="predicted"/>
<feature type="compositionally biased region" description="Basic and acidic residues" evidence="1">
    <location>
        <begin position="87"/>
        <end position="97"/>
    </location>
</feature>
<feature type="compositionally biased region" description="Basic and acidic residues" evidence="1">
    <location>
        <begin position="131"/>
        <end position="141"/>
    </location>
</feature>
<feature type="region of interest" description="Disordered" evidence="1">
    <location>
        <begin position="347"/>
        <end position="454"/>
    </location>
</feature>
<feature type="compositionally biased region" description="Low complexity" evidence="1">
    <location>
        <begin position="503"/>
        <end position="515"/>
    </location>
</feature>
<dbReference type="Proteomes" id="UP001153069">
    <property type="component" value="Unassembled WGS sequence"/>
</dbReference>
<feature type="compositionally biased region" description="Polar residues" evidence="1">
    <location>
        <begin position="727"/>
        <end position="740"/>
    </location>
</feature>
<feature type="compositionally biased region" description="Basic and acidic residues" evidence="1">
    <location>
        <begin position="630"/>
        <end position="653"/>
    </location>
</feature>
<dbReference type="AlphaFoldDB" id="A0A9N8HDT0"/>
<feature type="region of interest" description="Disordered" evidence="1">
    <location>
        <begin position="50"/>
        <end position="224"/>
    </location>
</feature>
<organism evidence="2 3">
    <name type="scientific">Seminavis robusta</name>
    <dbReference type="NCBI Taxonomy" id="568900"/>
    <lineage>
        <taxon>Eukaryota</taxon>
        <taxon>Sar</taxon>
        <taxon>Stramenopiles</taxon>
        <taxon>Ochrophyta</taxon>
        <taxon>Bacillariophyta</taxon>
        <taxon>Bacillariophyceae</taxon>
        <taxon>Bacillariophycidae</taxon>
        <taxon>Naviculales</taxon>
        <taxon>Naviculaceae</taxon>
        <taxon>Seminavis</taxon>
    </lineage>
</organism>
<feature type="compositionally biased region" description="Acidic residues" evidence="1">
    <location>
        <begin position="113"/>
        <end position="124"/>
    </location>
</feature>
<feature type="compositionally biased region" description="Basic residues" evidence="1">
    <location>
        <begin position="823"/>
        <end position="841"/>
    </location>
</feature>
<comment type="caution">
    <text evidence="2">The sequence shown here is derived from an EMBL/GenBank/DDBJ whole genome shotgun (WGS) entry which is preliminary data.</text>
</comment>
<feature type="region of interest" description="Disordered" evidence="1">
    <location>
        <begin position="713"/>
        <end position="740"/>
    </location>
</feature>
<evidence type="ECO:0000256" key="1">
    <source>
        <dbReference type="SAM" id="MobiDB-lite"/>
    </source>
</evidence>
<feature type="compositionally biased region" description="Polar residues" evidence="1">
    <location>
        <begin position="8"/>
        <end position="21"/>
    </location>
</feature>
<feature type="compositionally biased region" description="Basic residues" evidence="1">
    <location>
        <begin position="142"/>
        <end position="165"/>
    </location>
</feature>
<keyword evidence="3" id="KW-1185">Reference proteome</keyword>
<feature type="compositionally biased region" description="Low complexity" evidence="1">
    <location>
        <begin position="294"/>
        <end position="303"/>
    </location>
</feature>
<feature type="region of interest" description="Disordered" evidence="1">
    <location>
        <begin position="478"/>
        <end position="700"/>
    </location>
</feature>
<feature type="compositionally biased region" description="Basic and acidic residues" evidence="1">
    <location>
        <begin position="52"/>
        <end position="77"/>
    </location>
</feature>
<feature type="compositionally biased region" description="Basic and acidic residues" evidence="1">
    <location>
        <begin position="397"/>
        <end position="412"/>
    </location>
</feature>
<reference evidence="2" key="1">
    <citation type="submission" date="2020-06" db="EMBL/GenBank/DDBJ databases">
        <authorList>
            <consortium name="Plant Systems Biology data submission"/>
        </authorList>
    </citation>
    <scope>NUCLEOTIDE SEQUENCE</scope>
    <source>
        <strain evidence="2">D6</strain>
    </source>
</reference>
<gene>
    <name evidence="2" type="ORF">SEMRO_440_G143560.1</name>
</gene>
<feature type="compositionally biased region" description="Basic and acidic residues" evidence="1">
    <location>
        <begin position="547"/>
        <end position="556"/>
    </location>
</feature>
<accession>A0A9N8HDT0</accession>
<feature type="compositionally biased region" description="Basic residues" evidence="1">
    <location>
        <begin position="557"/>
        <end position="575"/>
    </location>
</feature>
<feature type="compositionally biased region" description="Low complexity" evidence="1">
    <location>
        <begin position="654"/>
        <end position="667"/>
    </location>
</feature>
<feature type="compositionally biased region" description="Acidic residues" evidence="1">
    <location>
        <begin position="202"/>
        <end position="215"/>
    </location>
</feature>
<evidence type="ECO:0000313" key="2">
    <source>
        <dbReference type="EMBL" id="CAB9510536.1"/>
    </source>
</evidence>
<feature type="compositionally biased region" description="Basic and acidic residues" evidence="1">
    <location>
        <begin position="594"/>
        <end position="611"/>
    </location>
</feature>
<sequence length="841" mass="93030">MMDEIPDTDSTSILSGESRVSQQLSRCKQILATLQDEIDHEDNEDYWVEKLGLNRDRGDGVESESREEPDARREGGEGKLSPSPLERMLEGGQRDNADPAVVESNIEEHVLEPVEEPAENEPESESSSASSEHHETVESEKPKKRKIMKSLLKPFKKIGRGKRNSRHEGDDNEDREPAEDDEVDARETAEGRRGLSLALVADESEESEEVDESEEFQFAGVDPSKPLVFPTMSNAVDFMPPPAVGARSPEDNSAPQLGDPWPRGIPVPINEHVGRIDNMLNALSNVSDGEDSRSQQSASSANNVPEEPWQSRENELESDGSETLEENSRQIFEKFASLKSVFARWHADDSAEEPKGNTDDLASPPSPQDASVPVSNAEAGESPEESSETESSTAGSTKDERRTAGNEVKPAENDLTPDTGNDPKHTDNLAAETQRPKANHEGHQGHEEGSLMYGFAEISKMQSKINTEREAKLVGDFMAITKKQSKIIDVRQRLVGTEKTAKPSASSPGTSPRASPSRRRPEKGTKNEGKHVAAESRDVEVPTVQKSKKETKEQKKERKKRKKEKKRGKKHGKKREKIEMKQRLQELTIPEDNVLDHLEDNEIMRSDRDQSTSDQPEEDESRRSMTSSRSRSEVSDSKSRRSEGSDSKSRRSEASSSTTASAQTKKAGTVPDQMPEKALPWSGSLQDKPPAPKPDDVQAVIWWSTSKDAVEVLIEDEEEDKSRASDNSDGSTQVSYVTSGTDDQTFASELQIDFSFSTLGEVAEVLVEEATIMKEEISRDILKTPKQFFATAAKEVSEAMVEGNGAFRNWLSLGSSPSPTESKKKKKSKAKGKKSKRSRSR</sequence>
<feature type="compositionally biased region" description="Basic and acidic residues" evidence="1">
    <location>
        <begin position="522"/>
        <end position="540"/>
    </location>
</feature>
<evidence type="ECO:0000313" key="3">
    <source>
        <dbReference type="Proteomes" id="UP001153069"/>
    </source>
</evidence>
<feature type="compositionally biased region" description="Acidic residues" evidence="1">
    <location>
        <begin position="316"/>
        <end position="325"/>
    </location>
</feature>